<dbReference type="STRING" id="42155.A0A0R3QGK8"/>
<dbReference type="SUPFAM" id="SSF48726">
    <property type="entry name" value="Immunoglobulin"/>
    <property type="match status" value="1"/>
</dbReference>
<sequence length="178" mass="19965">LDPHNENDGAPPINLELGRGLHTITPRGHLVVNISTTLRLQCLFPRKKGQPRWEVSTTYRKYPQSWVEINLPGKSDMDAYELTVTAARPEDGGFFHCILPNGHRNTVKIIVKDQKCMPFTNSTNLQIFYTSPHLFIGTVAQFSCGSGFYVDGPRSSTCLSSGKWSHTLPKCRGMIGFW</sequence>
<reference evidence="5" key="1">
    <citation type="submission" date="2017-02" db="UniProtKB">
        <authorList>
            <consortium name="WormBaseParasite"/>
        </authorList>
    </citation>
    <scope>IDENTIFICATION</scope>
</reference>
<accession>A0A0R3QGK8</accession>
<dbReference type="Gene3D" id="2.60.40.10">
    <property type="entry name" value="Immunoglobulins"/>
    <property type="match status" value="1"/>
</dbReference>
<evidence type="ECO:0000259" key="3">
    <source>
        <dbReference type="PROSITE" id="PS50835"/>
    </source>
</evidence>
<dbReference type="SMART" id="SM00032">
    <property type="entry name" value="CCP"/>
    <property type="match status" value="1"/>
</dbReference>
<proteinExistence type="predicted"/>
<name>A0A0R3QGK8_9BILA</name>
<evidence type="ECO:0000256" key="1">
    <source>
        <dbReference type="ARBA" id="ARBA00023157"/>
    </source>
</evidence>
<dbReference type="InterPro" id="IPR036179">
    <property type="entry name" value="Ig-like_dom_sf"/>
</dbReference>
<evidence type="ECO:0000259" key="4">
    <source>
        <dbReference type="PROSITE" id="PS50923"/>
    </source>
</evidence>
<dbReference type="Gene3D" id="2.10.70.10">
    <property type="entry name" value="Complement Module, domain 1"/>
    <property type="match status" value="1"/>
</dbReference>
<keyword evidence="2" id="KW-0768">Sushi</keyword>
<dbReference type="PROSITE" id="PS50835">
    <property type="entry name" value="IG_LIKE"/>
    <property type="match status" value="1"/>
</dbReference>
<dbReference type="Pfam" id="PF00084">
    <property type="entry name" value="Sushi"/>
    <property type="match status" value="1"/>
</dbReference>
<keyword evidence="1 2" id="KW-1015">Disulfide bond</keyword>
<dbReference type="InterPro" id="IPR035976">
    <property type="entry name" value="Sushi/SCR/CCP_sf"/>
</dbReference>
<feature type="domain" description="Sushi" evidence="4">
    <location>
        <begin position="114"/>
        <end position="173"/>
    </location>
</feature>
<protein>
    <submittedName>
        <fullName evidence="5">Sushi domain-containing protein</fullName>
    </submittedName>
</protein>
<dbReference type="InterPro" id="IPR000436">
    <property type="entry name" value="Sushi_SCR_CCP_dom"/>
</dbReference>
<dbReference type="SUPFAM" id="SSF57535">
    <property type="entry name" value="Complement control module/SCR domain"/>
    <property type="match status" value="1"/>
</dbReference>
<organism evidence="5">
    <name type="scientific">Brugia timori</name>
    <dbReference type="NCBI Taxonomy" id="42155"/>
    <lineage>
        <taxon>Eukaryota</taxon>
        <taxon>Metazoa</taxon>
        <taxon>Ecdysozoa</taxon>
        <taxon>Nematoda</taxon>
        <taxon>Chromadorea</taxon>
        <taxon>Rhabditida</taxon>
        <taxon>Spirurina</taxon>
        <taxon>Spiruromorpha</taxon>
        <taxon>Filarioidea</taxon>
        <taxon>Onchocercidae</taxon>
        <taxon>Brugia</taxon>
    </lineage>
</organism>
<dbReference type="AlphaFoldDB" id="A0A0R3QGK8"/>
<feature type="disulfide bond" evidence="2">
    <location>
        <begin position="144"/>
        <end position="171"/>
    </location>
</feature>
<dbReference type="WBParaSite" id="BTMF_0000550801-mRNA-1">
    <property type="protein sequence ID" value="BTMF_0000550801-mRNA-1"/>
    <property type="gene ID" value="BTMF_0000550801"/>
</dbReference>
<comment type="caution">
    <text evidence="2">Lacks conserved residue(s) required for the propagation of feature annotation.</text>
</comment>
<dbReference type="InterPro" id="IPR013783">
    <property type="entry name" value="Ig-like_fold"/>
</dbReference>
<feature type="domain" description="Ig-like" evidence="3">
    <location>
        <begin position="11"/>
        <end position="108"/>
    </location>
</feature>
<evidence type="ECO:0000256" key="2">
    <source>
        <dbReference type="PROSITE-ProRule" id="PRU00302"/>
    </source>
</evidence>
<dbReference type="PROSITE" id="PS50923">
    <property type="entry name" value="SUSHI"/>
    <property type="match status" value="1"/>
</dbReference>
<evidence type="ECO:0000313" key="5">
    <source>
        <dbReference type="WBParaSite" id="BTMF_0000550801-mRNA-1"/>
    </source>
</evidence>
<dbReference type="CDD" id="cd00033">
    <property type="entry name" value="CCP"/>
    <property type="match status" value="1"/>
</dbReference>
<dbReference type="InterPro" id="IPR007110">
    <property type="entry name" value="Ig-like_dom"/>
</dbReference>